<comment type="caution">
    <text evidence="7">The sequence shown here is derived from an EMBL/GenBank/DDBJ whole genome shotgun (WGS) entry which is preliminary data.</text>
</comment>
<dbReference type="PANTHER" id="PTHR33248">
    <property type="entry name" value="ZINC ION-BINDING PROTEIN"/>
    <property type="match status" value="1"/>
</dbReference>
<dbReference type="GO" id="GO:0008270">
    <property type="term" value="F:zinc ion binding"/>
    <property type="evidence" value="ECO:0007669"/>
    <property type="project" value="UniProtKB-KW"/>
</dbReference>
<dbReference type="PROSITE" id="PS51999">
    <property type="entry name" value="ZF_GRF"/>
    <property type="match status" value="1"/>
</dbReference>
<dbReference type="InterPro" id="IPR010666">
    <property type="entry name" value="Znf_GRF"/>
</dbReference>
<feature type="coiled-coil region" evidence="5">
    <location>
        <begin position="97"/>
        <end position="145"/>
    </location>
</feature>
<dbReference type="AlphaFoldDB" id="A0AAU9L829"/>
<proteinExistence type="predicted"/>
<reference evidence="7 8" key="1">
    <citation type="submission" date="2022-01" db="EMBL/GenBank/DDBJ databases">
        <authorList>
            <person name="Xiong W."/>
            <person name="Schranz E."/>
        </authorList>
    </citation>
    <scope>NUCLEOTIDE SEQUENCE [LARGE SCALE GENOMIC DNA]</scope>
</reference>
<dbReference type="EMBL" id="CAKMRJ010000001">
    <property type="protein sequence ID" value="CAH1411968.1"/>
    <property type="molecule type" value="Genomic_DNA"/>
</dbReference>
<keyword evidence="2 4" id="KW-0863">Zinc-finger</keyword>
<evidence type="ECO:0000313" key="8">
    <source>
        <dbReference type="Proteomes" id="UP001157418"/>
    </source>
</evidence>
<evidence type="ECO:0000256" key="1">
    <source>
        <dbReference type="ARBA" id="ARBA00022723"/>
    </source>
</evidence>
<dbReference type="Proteomes" id="UP001157418">
    <property type="component" value="Unassembled WGS sequence"/>
</dbReference>
<evidence type="ECO:0000256" key="4">
    <source>
        <dbReference type="PROSITE-ProRule" id="PRU01343"/>
    </source>
</evidence>
<evidence type="ECO:0000259" key="6">
    <source>
        <dbReference type="PROSITE" id="PS51999"/>
    </source>
</evidence>
<sequence>MAYSSGSSSDNHTVLATRNRDNDLCACRYPKISVERMSMSDKNPARRFHSCVDSLVEMAAEKCKYFKWIDDELTPHYKNAFNNLKYELKLMKDSSYVARLERRVALLENLNAEAIAAKEIVDGELAMAVEEKKQLRGELKFMRLKFRIAMMFLVLLAVVLMMQKPKVVGYIWLGLRDWA</sequence>
<organism evidence="7 8">
    <name type="scientific">Lactuca virosa</name>
    <dbReference type="NCBI Taxonomy" id="75947"/>
    <lineage>
        <taxon>Eukaryota</taxon>
        <taxon>Viridiplantae</taxon>
        <taxon>Streptophyta</taxon>
        <taxon>Embryophyta</taxon>
        <taxon>Tracheophyta</taxon>
        <taxon>Spermatophyta</taxon>
        <taxon>Magnoliopsida</taxon>
        <taxon>eudicotyledons</taxon>
        <taxon>Gunneridae</taxon>
        <taxon>Pentapetalae</taxon>
        <taxon>asterids</taxon>
        <taxon>campanulids</taxon>
        <taxon>Asterales</taxon>
        <taxon>Asteraceae</taxon>
        <taxon>Cichorioideae</taxon>
        <taxon>Cichorieae</taxon>
        <taxon>Lactucinae</taxon>
        <taxon>Lactuca</taxon>
    </lineage>
</organism>
<evidence type="ECO:0000256" key="3">
    <source>
        <dbReference type="ARBA" id="ARBA00022833"/>
    </source>
</evidence>
<accession>A0AAU9L829</accession>
<protein>
    <recommendedName>
        <fullName evidence="6">GRF-type domain-containing protein</fullName>
    </recommendedName>
</protein>
<keyword evidence="8" id="KW-1185">Reference proteome</keyword>
<evidence type="ECO:0000256" key="2">
    <source>
        <dbReference type="ARBA" id="ARBA00022771"/>
    </source>
</evidence>
<keyword evidence="3" id="KW-0862">Zinc</keyword>
<evidence type="ECO:0000256" key="5">
    <source>
        <dbReference type="SAM" id="Coils"/>
    </source>
</evidence>
<keyword evidence="5" id="KW-0175">Coiled coil</keyword>
<feature type="domain" description="GRF-type" evidence="6">
    <location>
        <begin position="25"/>
        <end position="72"/>
    </location>
</feature>
<keyword evidence="1" id="KW-0479">Metal-binding</keyword>
<name>A0AAU9L829_9ASTR</name>
<evidence type="ECO:0000313" key="7">
    <source>
        <dbReference type="EMBL" id="CAH1411968.1"/>
    </source>
</evidence>
<gene>
    <name evidence="7" type="ORF">LVIROSA_LOCUS24</name>
</gene>